<dbReference type="InterPro" id="IPR000943">
    <property type="entry name" value="RNA_pol_sigma70"/>
</dbReference>
<sequence length="299" mass="32762">MPATISTETSKSFAALAVATSTAVLSEEFDQTVVPASCSSARQRALREAATQELLRARAEAADDLERQQLLELAVELNLEVARAIARCFRGRGAEDDDLEQVACLGLTKAVRGYRITDGVPFIGYAVPTIRGEVKRFFRDCGWAVRIPRRLQELQGKIAHARPLLAQELGRQPTPGEVAEWLGVDSGEVREAEAARGCFTVLSLDRPAGPGDGALSLLDLVADTEDPRLRRFETIDQLGPLIDDLSARDRRLLELAFVENWRQVDIGRELGISQVQVSRLLSKILTRLRARLQPAGAVA</sequence>
<evidence type="ECO:0000256" key="4">
    <source>
        <dbReference type="ARBA" id="ARBA00023163"/>
    </source>
</evidence>
<dbReference type="GO" id="GO:0016987">
    <property type="term" value="F:sigma factor activity"/>
    <property type="evidence" value="ECO:0007669"/>
    <property type="project" value="UniProtKB-KW"/>
</dbReference>
<dbReference type="InterPro" id="IPR013324">
    <property type="entry name" value="RNA_pol_sigma_r3/r4-like"/>
</dbReference>
<evidence type="ECO:0000259" key="5">
    <source>
        <dbReference type="Pfam" id="PF04539"/>
    </source>
</evidence>
<dbReference type="SUPFAM" id="SSF88659">
    <property type="entry name" value="Sigma3 and sigma4 domains of RNA polymerase sigma factors"/>
    <property type="match status" value="2"/>
</dbReference>
<evidence type="ECO:0000259" key="7">
    <source>
        <dbReference type="Pfam" id="PF04545"/>
    </source>
</evidence>
<gene>
    <name evidence="8" type="ORF">HDA39_007374</name>
</gene>
<dbReference type="CDD" id="cd06171">
    <property type="entry name" value="Sigma70_r4"/>
    <property type="match status" value="1"/>
</dbReference>
<dbReference type="PRINTS" id="PR00046">
    <property type="entry name" value="SIGMA70FCT"/>
</dbReference>
<dbReference type="PANTHER" id="PTHR30385">
    <property type="entry name" value="SIGMA FACTOR F FLAGELLAR"/>
    <property type="match status" value="1"/>
</dbReference>
<proteinExistence type="predicted"/>
<dbReference type="AlphaFoldDB" id="A0A7W9JF48"/>
<dbReference type="InterPro" id="IPR014284">
    <property type="entry name" value="RNA_pol_sigma-70_dom"/>
</dbReference>
<protein>
    <submittedName>
        <fullName evidence="8">RNA polymerase sigma-B factor</fullName>
    </submittedName>
</protein>
<keyword evidence="4" id="KW-0804">Transcription</keyword>
<dbReference type="Pfam" id="PF04545">
    <property type="entry name" value="Sigma70_r4"/>
    <property type="match status" value="1"/>
</dbReference>
<dbReference type="SUPFAM" id="SSF88946">
    <property type="entry name" value="Sigma2 domain of RNA polymerase sigma factors"/>
    <property type="match status" value="1"/>
</dbReference>
<keyword evidence="2" id="KW-0731">Sigma factor</keyword>
<dbReference type="Pfam" id="PF04542">
    <property type="entry name" value="Sigma70_r2"/>
    <property type="match status" value="1"/>
</dbReference>
<dbReference type="GO" id="GO:0003677">
    <property type="term" value="F:DNA binding"/>
    <property type="evidence" value="ECO:0007669"/>
    <property type="project" value="UniProtKB-KW"/>
</dbReference>
<accession>A0A7W9JF48</accession>
<dbReference type="Gene3D" id="1.10.10.10">
    <property type="entry name" value="Winged helix-like DNA-binding domain superfamily/Winged helix DNA-binding domain"/>
    <property type="match status" value="2"/>
</dbReference>
<keyword evidence="3" id="KW-0238">DNA-binding</keyword>
<name>A0A7W9JF48_9ACTN</name>
<dbReference type="Pfam" id="PF04539">
    <property type="entry name" value="Sigma70_r3"/>
    <property type="match status" value="1"/>
</dbReference>
<dbReference type="GO" id="GO:0006352">
    <property type="term" value="P:DNA-templated transcription initiation"/>
    <property type="evidence" value="ECO:0007669"/>
    <property type="project" value="InterPro"/>
</dbReference>
<keyword evidence="1" id="KW-0805">Transcription regulation</keyword>
<feature type="domain" description="RNA polymerase sigma-70 region 2" evidence="6">
    <location>
        <begin position="75"/>
        <end position="141"/>
    </location>
</feature>
<dbReference type="InterPro" id="IPR007630">
    <property type="entry name" value="RNA_pol_sigma70_r4"/>
</dbReference>
<evidence type="ECO:0000256" key="3">
    <source>
        <dbReference type="ARBA" id="ARBA00023125"/>
    </source>
</evidence>
<comment type="caution">
    <text evidence="8">The sequence shown here is derived from an EMBL/GenBank/DDBJ whole genome shotgun (WGS) entry which is preliminary data.</text>
</comment>
<dbReference type="PANTHER" id="PTHR30385:SF4">
    <property type="entry name" value="RNA POLYMERASE SIGMA-E FACTOR"/>
    <property type="match status" value="1"/>
</dbReference>
<feature type="domain" description="RNA polymerase sigma-70 region 4" evidence="7">
    <location>
        <begin position="242"/>
        <end position="290"/>
    </location>
</feature>
<dbReference type="InterPro" id="IPR007624">
    <property type="entry name" value="RNA_pol_sigma70_r3"/>
</dbReference>
<keyword evidence="9" id="KW-1185">Reference proteome</keyword>
<evidence type="ECO:0000256" key="2">
    <source>
        <dbReference type="ARBA" id="ARBA00023082"/>
    </source>
</evidence>
<evidence type="ECO:0000256" key="1">
    <source>
        <dbReference type="ARBA" id="ARBA00023015"/>
    </source>
</evidence>
<dbReference type="InterPro" id="IPR007627">
    <property type="entry name" value="RNA_pol_sigma70_r2"/>
</dbReference>
<dbReference type="RefSeq" id="WP_337926045.1">
    <property type="nucleotide sequence ID" value="NZ_JACHMY010000001.1"/>
</dbReference>
<dbReference type="NCBIfam" id="TIGR02937">
    <property type="entry name" value="sigma70-ECF"/>
    <property type="match status" value="1"/>
</dbReference>
<dbReference type="Gene3D" id="1.20.120.1810">
    <property type="match status" value="1"/>
</dbReference>
<dbReference type="InterPro" id="IPR036388">
    <property type="entry name" value="WH-like_DNA-bd_sf"/>
</dbReference>
<evidence type="ECO:0000313" key="9">
    <source>
        <dbReference type="Proteomes" id="UP000549971"/>
    </source>
</evidence>
<organism evidence="8 9">
    <name type="scientific">Kribbella italica</name>
    <dbReference type="NCBI Taxonomy" id="1540520"/>
    <lineage>
        <taxon>Bacteria</taxon>
        <taxon>Bacillati</taxon>
        <taxon>Actinomycetota</taxon>
        <taxon>Actinomycetes</taxon>
        <taxon>Propionibacteriales</taxon>
        <taxon>Kribbellaceae</taxon>
        <taxon>Kribbella</taxon>
    </lineage>
</organism>
<feature type="domain" description="RNA polymerase sigma-70 region 3" evidence="5">
    <location>
        <begin position="154"/>
        <end position="225"/>
    </location>
</feature>
<evidence type="ECO:0000259" key="6">
    <source>
        <dbReference type="Pfam" id="PF04542"/>
    </source>
</evidence>
<reference evidence="8 9" key="1">
    <citation type="submission" date="2020-08" db="EMBL/GenBank/DDBJ databases">
        <title>Sequencing the genomes of 1000 actinobacteria strains.</title>
        <authorList>
            <person name="Klenk H.-P."/>
        </authorList>
    </citation>
    <scope>NUCLEOTIDE SEQUENCE [LARGE SCALE GENOMIC DNA]</scope>
    <source>
        <strain evidence="8 9">DSM 28967</strain>
    </source>
</reference>
<evidence type="ECO:0000313" key="8">
    <source>
        <dbReference type="EMBL" id="MBB5840640.1"/>
    </source>
</evidence>
<dbReference type="Proteomes" id="UP000549971">
    <property type="component" value="Unassembled WGS sequence"/>
</dbReference>
<dbReference type="EMBL" id="JACHMY010000001">
    <property type="protein sequence ID" value="MBB5840640.1"/>
    <property type="molecule type" value="Genomic_DNA"/>
</dbReference>
<dbReference type="InterPro" id="IPR013325">
    <property type="entry name" value="RNA_pol_sigma_r2"/>
</dbReference>